<gene>
    <name evidence="1" type="ORF">bsdtw1_00661</name>
</gene>
<protein>
    <submittedName>
        <fullName evidence="1">Uncharacterized protein</fullName>
    </submittedName>
</protein>
<keyword evidence="2" id="KW-1185">Reference proteome</keyword>
<reference evidence="1 2" key="1">
    <citation type="submission" date="2020-07" db="EMBL/GenBank/DDBJ databases">
        <title>A new beta-1,3-glucan-decomposing anaerobic bacterium isolated from anoxic soil subjected to biological soil disinfestation.</title>
        <authorList>
            <person name="Ueki A."/>
            <person name="Tonouchi A."/>
        </authorList>
    </citation>
    <scope>NUCLEOTIDE SEQUENCE [LARGE SCALE GENOMIC DNA]</scope>
    <source>
        <strain evidence="1 2">TW1</strain>
    </source>
</reference>
<sequence length="68" mass="8227">MEGFIKKNLRFHELGNYIKGLLEGAEIKIYIKNYVKLMFIKGITTEGQTYYKLLMFKMYFMKGIKRYE</sequence>
<comment type="caution">
    <text evidence="1">The sequence shown here is derived from an EMBL/GenBank/DDBJ whole genome shotgun (WGS) entry which is preliminary data.</text>
</comment>
<name>A0A6V8SD43_9CLOT</name>
<dbReference type="Proteomes" id="UP000580568">
    <property type="component" value="Unassembled WGS sequence"/>
</dbReference>
<dbReference type="AlphaFoldDB" id="A0A6V8SD43"/>
<proteinExistence type="predicted"/>
<evidence type="ECO:0000313" key="2">
    <source>
        <dbReference type="Proteomes" id="UP000580568"/>
    </source>
</evidence>
<dbReference type="EMBL" id="BLZR01000001">
    <property type="protein sequence ID" value="GFP74606.1"/>
    <property type="molecule type" value="Genomic_DNA"/>
</dbReference>
<evidence type="ECO:0000313" key="1">
    <source>
        <dbReference type="EMBL" id="GFP74606.1"/>
    </source>
</evidence>
<accession>A0A6V8SD43</accession>
<organism evidence="1 2">
    <name type="scientific">Clostridium fungisolvens</name>
    <dbReference type="NCBI Taxonomy" id="1604897"/>
    <lineage>
        <taxon>Bacteria</taxon>
        <taxon>Bacillati</taxon>
        <taxon>Bacillota</taxon>
        <taxon>Clostridia</taxon>
        <taxon>Eubacteriales</taxon>
        <taxon>Clostridiaceae</taxon>
        <taxon>Clostridium</taxon>
    </lineage>
</organism>